<dbReference type="EMBL" id="OY726397">
    <property type="protein sequence ID" value="CAJ1500530.1"/>
    <property type="molecule type" value="Genomic_DNA"/>
</dbReference>
<keyword evidence="3" id="KW-1185">Reference proteome</keyword>
<dbReference type="SMART" id="SM00530">
    <property type="entry name" value="HTH_XRE"/>
    <property type="match status" value="1"/>
</dbReference>
<dbReference type="Gene3D" id="1.10.260.40">
    <property type="entry name" value="lambda repressor-like DNA-binding domains"/>
    <property type="match status" value="1"/>
</dbReference>
<evidence type="ECO:0000313" key="3">
    <source>
        <dbReference type="Proteomes" id="UP001190465"/>
    </source>
</evidence>
<evidence type="ECO:0000313" key="2">
    <source>
        <dbReference type="EMBL" id="CAJ1500530.1"/>
    </source>
</evidence>
<dbReference type="InterPro" id="IPR001387">
    <property type="entry name" value="Cro/C1-type_HTH"/>
</dbReference>
<reference evidence="2 3" key="1">
    <citation type="submission" date="2023-08" db="EMBL/GenBank/DDBJ databases">
        <authorList>
            <person name="Folkvardsen B D."/>
            <person name="Norman A."/>
        </authorList>
    </citation>
    <scope>NUCLEOTIDE SEQUENCE [LARGE SCALE GENOMIC DNA]</scope>
    <source>
        <strain evidence="2 3">Mu0053</strain>
    </source>
</reference>
<dbReference type="Gene3D" id="3.30.450.180">
    <property type="match status" value="1"/>
</dbReference>
<dbReference type="InterPro" id="IPR041413">
    <property type="entry name" value="MLTR_LBD"/>
</dbReference>
<dbReference type="Pfam" id="PF13560">
    <property type="entry name" value="HTH_31"/>
    <property type="match status" value="1"/>
</dbReference>
<organism evidence="2 3">
    <name type="scientific">[Mycobacterium] burgundiense</name>
    <dbReference type="NCBI Taxonomy" id="3064286"/>
    <lineage>
        <taxon>Bacteria</taxon>
        <taxon>Bacillati</taxon>
        <taxon>Actinomycetota</taxon>
        <taxon>Actinomycetes</taxon>
        <taxon>Mycobacteriales</taxon>
        <taxon>Mycobacteriaceae</taxon>
        <taxon>Mycolicibacterium</taxon>
    </lineage>
</organism>
<dbReference type="InterPro" id="IPR010982">
    <property type="entry name" value="Lambda_DNA-bd_dom_sf"/>
</dbReference>
<protein>
    <submittedName>
        <fullName evidence="2">Helix-turn-helix transcriptional regulator</fullName>
    </submittedName>
</protein>
<accession>A0ABM9LKG9</accession>
<dbReference type="RefSeq" id="WP_308481907.1">
    <property type="nucleotide sequence ID" value="NZ_OY726397.1"/>
</dbReference>
<dbReference type="PANTHER" id="PTHR35010">
    <property type="entry name" value="BLL4672 PROTEIN-RELATED"/>
    <property type="match status" value="1"/>
</dbReference>
<name>A0ABM9LKG9_9MYCO</name>
<sequence>MGSTDAQKPRNEAANHRAELGRYLRARREQLHPEDFGIARARRRRVQGLRRDEVAKLASVSPTWYTWLEQGRDIQVSVEVLDAVCRVLRLDDHASRYVRHLAGKPVSEPTTSAGVTDPAVESLIASLLPAPACAVTEAYDMLVWNRALAKVIGDPATVPPEQRNLVRMCFDNPTFRRRVSGWSAIAATAIAELRVVSALHPHSERLGQLIDQMTVSNPDFRQAWDALTVRPFFGEVVTIDLSGTDAVRVKVMELVLREESPITIVIFQPVDAESRTVLAGLVDTESEPSS</sequence>
<gene>
    <name evidence="2" type="ORF">MU0053_001695</name>
</gene>
<evidence type="ECO:0000259" key="1">
    <source>
        <dbReference type="SMART" id="SM00530"/>
    </source>
</evidence>
<feature type="domain" description="HTH cro/C1-type" evidence="1">
    <location>
        <begin position="23"/>
        <end position="95"/>
    </location>
</feature>
<dbReference type="Pfam" id="PF17765">
    <property type="entry name" value="MLTR_LBD"/>
    <property type="match status" value="1"/>
</dbReference>
<proteinExistence type="predicted"/>
<dbReference type="SUPFAM" id="SSF47413">
    <property type="entry name" value="lambda repressor-like DNA-binding domains"/>
    <property type="match status" value="1"/>
</dbReference>
<dbReference type="Proteomes" id="UP001190465">
    <property type="component" value="Chromosome"/>
</dbReference>